<dbReference type="EMBL" id="BAAARW010000028">
    <property type="protein sequence ID" value="GAA2444448.1"/>
    <property type="molecule type" value="Genomic_DNA"/>
</dbReference>
<evidence type="ECO:0000259" key="5">
    <source>
        <dbReference type="PROSITE" id="PS51078"/>
    </source>
</evidence>
<dbReference type="SUPFAM" id="SSF55781">
    <property type="entry name" value="GAF domain-like"/>
    <property type="match status" value="1"/>
</dbReference>
<keyword evidence="7" id="KW-1185">Reference proteome</keyword>
<dbReference type="PANTHER" id="PTHR30136">
    <property type="entry name" value="HELIX-TURN-HELIX TRANSCRIPTIONAL REGULATOR, ICLR FAMILY"/>
    <property type="match status" value="1"/>
</dbReference>
<dbReference type="PROSITE" id="PS51077">
    <property type="entry name" value="HTH_ICLR"/>
    <property type="match status" value="1"/>
</dbReference>
<keyword evidence="3" id="KW-0804">Transcription</keyword>
<reference evidence="7" key="1">
    <citation type="journal article" date="2019" name="Int. J. Syst. Evol. Microbiol.">
        <title>The Global Catalogue of Microorganisms (GCM) 10K type strain sequencing project: providing services to taxonomists for standard genome sequencing and annotation.</title>
        <authorList>
            <consortium name="The Broad Institute Genomics Platform"/>
            <consortium name="The Broad Institute Genome Sequencing Center for Infectious Disease"/>
            <person name="Wu L."/>
            <person name="Ma J."/>
        </authorList>
    </citation>
    <scope>NUCLEOTIDE SEQUENCE [LARGE SCALE GENOMIC DNA]</scope>
    <source>
        <strain evidence="7">JCM 3325</strain>
    </source>
</reference>
<dbReference type="InterPro" id="IPR036388">
    <property type="entry name" value="WH-like_DNA-bd_sf"/>
</dbReference>
<keyword evidence="1" id="KW-0805">Transcription regulation</keyword>
<evidence type="ECO:0000313" key="7">
    <source>
        <dbReference type="Proteomes" id="UP001501231"/>
    </source>
</evidence>
<dbReference type="SUPFAM" id="SSF46785">
    <property type="entry name" value="Winged helix' DNA-binding domain"/>
    <property type="match status" value="1"/>
</dbReference>
<evidence type="ECO:0000313" key="6">
    <source>
        <dbReference type="EMBL" id="GAA2444448.1"/>
    </source>
</evidence>
<gene>
    <name evidence="6" type="ORF">GCM10010191_71410</name>
</gene>
<evidence type="ECO:0000256" key="1">
    <source>
        <dbReference type="ARBA" id="ARBA00023015"/>
    </source>
</evidence>
<protein>
    <submittedName>
        <fullName evidence="6">IclR family transcriptional regulator</fullName>
    </submittedName>
</protein>
<keyword evidence="2" id="KW-0238">DNA-binding</keyword>
<dbReference type="RefSeq" id="WP_344595071.1">
    <property type="nucleotide sequence ID" value="NZ_BAAARW010000028.1"/>
</dbReference>
<feature type="domain" description="IclR-ED" evidence="5">
    <location>
        <begin position="71"/>
        <end position="255"/>
    </location>
</feature>
<dbReference type="InterPro" id="IPR050707">
    <property type="entry name" value="HTH_MetabolicPath_Reg"/>
</dbReference>
<accession>A0ABP5X5P1</accession>
<evidence type="ECO:0000256" key="3">
    <source>
        <dbReference type="ARBA" id="ARBA00023163"/>
    </source>
</evidence>
<proteinExistence type="predicted"/>
<dbReference type="InterPro" id="IPR036390">
    <property type="entry name" value="WH_DNA-bd_sf"/>
</dbReference>
<dbReference type="SMART" id="SM00346">
    <property type="entry name" value="HTH_ICLR"/>
    <property type="match status" value="1"/>
</dbReference>
<sequence>MSVHRDYTIESLDTGLRLMRLFLTHDRLTVTGAAHELRVARSTAHRVLSTLVARGFAIRDVSGRGYAAGPELVRIGRPAGFDAATRTRLRPVLDDAARRTGETVQTVALLGDQIVITDGRESWNPVRVMLEVGRTHLAHSTSGGKLLLSRLTTEQVRALYPDERLPAVTADTITSRAALLDELDAVRARGYATSLGESHPGMHAAAVPLAGSSWRDRLALMSCVPLDRGGRDALARLAGNLLRSAAAGGHTVTAHGNGEA</sequence>
<dbReference type="Pfam" id="PF09339">
    <property type="entry name" value="HTH_IclR"/>
    <property type="match status" value="1"/>
</dbReference>
<dbReference type="InterPro" id="IPR014757">
    <property type="entry name" value="Tscrpt_reg_IclR_C"/>
</dbReference>
<dbReference type="Pfam" id="PF01614">
    <property type="entry name" value="IclR_C"/>
    <property type="match status" value="1"/>
</dbReference>
<evidence type="ECO:0000256" key="2">
    <source>
        <dbReference type="ARBA" id="ARBA00023125"/>
    </source>
</evidence>
<dbReference type="PROSITE" id="PS51078">
    <property type="entry name" value="ICLR_ED"/>
    <property type="match status" value="1"/>
</dbReference>
<dbReference type="Proteomes" id="UP001501231">
    <property type="component" value="Unassembled WGS sequence"/>
</dbReference>
<dbReference type="PANTHER" id="PTHR30136:SF24">
    <property type="entry name" value="HTH-TYPE TRANSCRIPTIONAL REPRESSOR ALLR"/>
    <property type="match status" value="1"/>
</dbReference>
<evidence type="ECO:0000259" key="4">
    <source>
        <dbReference type="PROSITE" id="PS51077"/>
    </source>
</evidence>
<dbReference type="InterPro" id="IPR005471">
    <property type="entry name" value="Tscrpt_reg_IclR_N"/>
</dbReference>
<dbReference type="InterPro" id="IPR029016">
    <property type="entry name" value="GAF-like_dom_sf"/>
</dbReference>
<feature type="domain" description="HTH iclR-type" evidence="4">
    <location>
        <begin position="9"/>
        <end position="70"/>
    </location>
</feature>
<dbReference type="Gene3D" id="3.30.450.40">
    <property type="match status" value="1"/>
</dbReference>
<dbReference type="Gene3D" id="1.10.10.10">
    <property type="entry name" value="Winged helix-like DNA-binding domain superfamily/Winged helix DNA-binding domain"/>
    <property type="match status" value="1"/>
</dbReference>
<organism evidence="6 7">
    <name type="scientific">Actinomadura vinacea</name>
    <dbReference type="NCBI Taxonomy" id="115336"/>
    <lineage>
        <taxon>Bacteria</taxon>
        <taxon>Bacillati</taxon>
        <taxon>Actinomycetota</taxon>
        <taxon>Actinomycetes</taxon>
        <taxon>Streptosporangiales</taxon>
        <taxon>Thermomonosporaceae</taxon>
        <taxon>Actinomadura</taxon>
    </lineage>
</organism>
<name>A0ABP5X5P1_9ACTN</name>
<comment type="caution">
    <text evidence="6">The sequence shown here is derived from an EMBL/GenBank/DDBJ whole genome shotgun (WGS) entry which is preliminary data.</text>
</comment>